<sequence>MPKYCARGQSCHQETPCVDVCTSPLCGTPDLLPLYAPLIYDEIGINVCRTITVTNTAFATQTTAEKATVQVLDVTFGNSTVTTIAGRPNCTEITLQNLTVTLLIRLYSCSGQLLGSYTEAVTYLPPSTDESYNEDTNPSSVSFDLFTPYGISYTDATATTPKITYLGFLSENNNMVQGLTAIAYPKVLDLNVPGSQITVGLTVIISCVYFSQYLVPQKGKIPVPKGSLIPEDDSLCLTFVNGDLLELDIRPLELGPPGNEELLKNNCNNSGSPCCSKKQ</sequence>
<dbReference type="Proteomes" id="UP001470288">
    <property type="component" value="Unassembled WGS sequence"/>
</dbReference>
<name>A0ABV1HYZ0_9FIRM</name>
<keyword evidence="2" id="KW-1185">Reference proteome</keyword>
<dbReference type="EMBL" id="JBBMFC010000006">
    <property type="protein sequence ID" value="MEQ2578152.1"/>
    <property type="molecule type" value="Genomic_DNA"/>
</dbReference>
<protein>
    <submittedName>
        <fullName evidence="1">Uncharacterized protein</fullName>
    </submittedName>
</protein>
<gene>
    <name evidence="1" type="ORF">WMO62_04735</name>
</gene>
<organism evidence="1 2">
    <name type="scientific">Hominiventricola aquisgranensis</name>
    <dbReference type="NCBI Taxonomy" id="3133164"/>
    <lineage>
        <taxon>Bacteria</taxon>
        <taxon>Bacillati</taxon>
        <taxon>Bacillota</taxon>
        <taxon>Clostridia</taxon>
        <taxon>Lachnospirales</taxon>
        <taxon>Lachnospiraceae</taxon>
        <taxon>Hominiventricola</taxon>
    </lineage>
</organism>
<evidence type="ECO:0000313" key="1">
    <source>
        <dbReference type="EMBL" id="MEQ2578152.1"/>
    </source>
</evidence>
<proteinExistence type="predicted"/>
<dbReference type="RefSeq" id="WP_147602077.1">
    <property type="nucleotide sequence ID" value="NZ_JBBMFC010000006.1"/>
</dbReference>
<comment type="caution">
    <text evidence="1">The sequence shown here is derived from an EMBL/GenBank/DDBJ whole genome shotgun (WGS) entry which is preliminary data.</text>
</comment>
<evidence type="ECO:0000313" key="2">
    <source>
        <dbReference type="Proteomes" id="UP001470288"/>
    </source>
</evidence>
<reference evidence="1 2" key="1">
    <citation type="submission" date="2024-03" db="EMBL/GenBank/DDBJ databases">
        <title>Human intestinal bacterial collection.</title>
        <authorList>
            <person name="Pauvert C."/>
            <person name="Hitch T.C.A."/>
            <person name="Clavel T."/>
        </authorList>
    </citation>
    <scope>NUCLEOTIDE SEQUENCE [LARGE SCALE GENOMIC DNA]</scope>
    <source>
        <strain evidence="1 2">CLA-AA-H78B</strain>
    </source>
</reference>
<accession>A0ABV1HYZ0</accession>